<comment type="caution">
    <text evidence="10">The sequence shown here is derived from an EMBL/GenBank/DDBJ whole genome shotgun (WGS) entry which is preliminary data.</text>
</comment>
<keyword evidence="7 9" id="KW-0503">Monooxygenase</keyword>
<dbReference type="PANTHER" id="PTHR24305">
    <property type="entry name" value="CYTOCHROME P450"/>
    <property type="match status" value="1"/>
</dbReference>
<evidence type="ECO:0000256" key="3">
    <source>
        <dbReference type="ARBA" id="ARBA00022617"/>
    </source>
</evidence>
<dbReference type="GO" id="GO:0016705">
    <property type="term" value="F:oxidoreductase activity, acting on paired donors, with incorporation or reduction of molecular oxygen"/>
    <property type="evidence" value="ECO:0007669"/>
    <property type="project" value="InterPro"/>
</dbReference>
<dbReference type="PRINTS" id="PR00463">
    <property type="entry name" value="EP450I"/>
</dbReference>
<dbReference type="InterPro" id="IPR050121">
    <property type="entry name" value="Cytochrome_P450_monoxygenase"/>
</dbReference>
<dbReference type="GO" id="GO:0004497">
    <property type="term" value="F:monooxygenase activity"/>
    <property type="evidence" value="ECO:0007669"/>
    <property type="project" value="UniProtKB-KW"/>
</dbReference>
<dbReference type="InterPro" id="IPR001128">
    <property type="entry name" value="Cyt_P450"/>
</dbReference>
<dbReference type="PROSITE" id="PS00086">
    <property type="entry name" value="CYTOCHROME_P450"/>
    <property type="match status" value="1"/>
</dbReference>
<feature type="binding site" description="axial binding residue" evidence="8">
    <location>
        <position position="431"/>
    </location>
    <ligand>
        <name>heme</name>
        <dbReference type="ChEBI" id="CHEBI:30413"/>
    </ligand>
    <ligandPart>
        <name>Fe</name>
        <dbReference type="ChEBI" id="CHEBI:18248"/>
    </ligandPart>
</feature>
<dbReference type="GO" id="GO:0043386">
    <property type="term" value="P:mycotoxin biosynthetic process"/>
    <property type="evidence" value="ECO:0007669"/>
    <property type="project" value="UniProtKB-ARBA"/>
</dbReference>
<evidence type="ECO:0000256" key="8">
    <source>
        <dbReference type="PIRSR" id="PIRSR602401-1"/>
    </source>
</evidence>
<dbReference type="SUPFAM" id="SSF48264">
    <property type="entry name" value="Cytochrome P450"/>
    <property type="match status" value="1"/>
</dbReference>
<evidence type="ECO:0000256" key="4">
    <source>
        <dbReference type="ARBA" id="ARBA00022723"/>
    </source>
</evidence>
<dbReference type="InterPro" id="IPR036396">
    <property type="entry name" value="Cyt_P450_sf"/>
</dbReference>
<dbReference type="AlphaFoldDB" id="A0AAD6HAS3"/>
<proteinExistence type="inferred from homology"/>
<dbReference type="PANTHER" id="PTHR24305:SF210">
    <property type="entry name" value="CYTOCHROME P450 MONOOXYGENASE ASQL-RELATED"/>
    <property type="match status" value="1"/>
</dbReference>
<dbReference type="Proteomes" id="UP001215712">
    <property type="component" value="Unassembled WGS sequence"/>
</dbReference>
<dbReference type="InterPro" id="IPR017972">
    <property type="entry name" value="Cyt_P450_CS"/>
</dbReference>
<keyword evidence="6 8" id="KW-0408">Iron</keyword>
<dbReference type="GO" id="GO:0020037">
    <property type="term" value="F:heme binding"/>
    <property type="evidence" value="ECO:0007669"/>
    <property type="project" value="InterPro"/>
</dbReference>
<dbReference type="CDD" id="cd11058">
    <property type="entry name" value="CYP60B-like"/>
    <property type="match status" value="1"/>
</dbReference>
<keyword evidence="5 9" id="KW-0560">Oxidoreductase</keyword>
<evidence type="ECO:0000256" key="2">
    <source>
        <dbReference type="ARBA" id="ARBA00010617"/>
    </source>
</evidence>
<accession>A0AAD6HAS3</accession>
<gene>
    <name evidence="10" type="ORF">N7493_011488</name>
</gene>
<sequence length="486" mass="55467">RLPNFQDQSSPHAHKWLHESGRLTLTSLSSRNLPTIYWTWSVLFDPSSNIHTQEIADCCPAARVNSIQNCWSCITNRSTQGWKDIYGHRKAGAESFLKDPAFFPIGPYGTNLLNSNDEDHARGRRILSHAFSERSLREQEALIQSYVDLLVSRLSEEVSASKKTVDLSRWYNYTTFDIIGDLAYGEPFDCLKNSEYHPWVSMVFTTSKGSAYLRGILTYPWLAPVMKLLLPRETMRLRKEHMEMSAQKAQRRLDRKSDRPDFMTAVLKNEHRTMSENELKANASLFIIAGSETTASLLSGFTYYLLDNSAAYQKLKKEVREAFKSYDEITFQAVSTLPYLNAALEEGLRCYPPVPGVFPRVVPKGGSMIDGEFVPEGTSVAGAHLATYHAESHFTEPDSFIPERWLENREKRFESDNFAALSPFSLGPRNCIGKNLAYAEMRVIAAKMIWTFDMTLDPVSTGWNNQRTFIVWERKPLMVHLSKVQR</sequence>
<evidence type="ECO:0000256" key="5">
    <source>
        <dbReference type="ARBA" id="ARBA00023002"/>
    </source>
</evidence>
<dbReference type="PRINTS" id="PR00385">
    <property type="entry name" value="P450"/>
</dbReference>
<comment type="similarity">
    <text evidence="2 9">Belongs to the cytochrome P450 family.</text>
</comment>
<keyword evidence="3 8" id="KW-0349">Heme</keyword>
<dbReference type="EMBL" id="JAQJAN010000021">
    <property type="protein sequence ID" value="KAJ5703563.1"/>
    <property type="molecule type" value="Genomic_DNA"/>
</dbReference>
<dbReference type="InterPro" id="IPR002401">
    <property type="entry name" value="Cyt_P450_E_grp-I"/>
</dbReference>
<keyword evidence="11" id="KW-1185">Reference proteome</keyword>
<feature type="non-terminal residue" evidence="10">
    <location>
        <position position="486"/>
    </location>
</feature>
<organism evidence="10 11">
    <name type="scientific">Penicillium malachiteum</name>
    <dbReference type="NCBI Taxonomy" id="1324776"/>
    <lineage>
        <taxon>Eukaryota</taxon>
        <taxon>Fungi</taxon>
        <taxon>Dikarya</taxon>
        <taxon>Ascomycota</taxon>
        <taxon>Pezizomycotina</taxon>
        <taxon>Eurotiomycetes</taxon>
        <taxon>Eurotiomycetidae</taxon>
        <taxon>Eurotiales</taxon>
        <taxon>Aspergillaceae</taxon>
        <taxon>Penicillium</taxon>
    </lineage>
</organism>
<reference evidence="10" key="1">
    <citation type="journal article" date="2023" name="IMA Fungus">
        <title>Comparative genomic study of the Penicillium genus elucidates a diverse pangenome and 15 lateral gene transfer events.</title>
        <authorList>
            <person name="Petersen C."/>
            <person name="Sorensen T."/>
            <person name="Nielsen M.R."/>
            <person name="Sondergaard T.E."/>
            <person name="Sorensen J.L."/>
            <person name="Fitzpatrick D.A."/>
            <person name="Frisvad J.C."/>
            <person name="Nielsen K.L."/>
        </authorList>
    </citation>
    <scope>NUCLEOTIDE SEQUENCE</scope>
    <source>
        <strain evidence="10">IBT 17514</strain>
    </source>
</reference>
<evidence type="ECO:0000313" key="11">
    <source>
        <dbReference type="Proteomes" id="UP001215712"/>
    </source>
</evidence>
<dbReference type="Pfam" id="PF00067">
    <property type="entry name" value="p450"/>
    <property type="match status" value="1"/>
</dbReference>
<comment type="cofactor">
    <cofactor evidence="1 8">
        <name>heme</name>
        <dbReference type="ChEBI" id="CHEBI:30413"/>
    </cofactor>
</comment>
<evidence type="ECO:0000256" key="1">
    <source>
        <dbReference type="ARBA" id="ARBA00001971"/>
    </source>
</evidence>
<evidence type="ECO:0000256" key="9">
    <source>
        <dbReference type="RuleBase" id="RU000461"/>
    </source>
</evidence>
<evidence type="ECO:0000313" key="10">
    <source>
        <dbReference type="EMBL" id="KAJ5703563.1"/>
    </source>
</evidence>
<evidence type="ECO:0000256" key="6">
    <source>
        <dbReference type="ARBA" id="ARBA00023004"/>
    </source>
</evidence>
<dbReference type="Gene3D" id="1.10.630.10">
    <property type="entry name" value="Cytochrome P450"/>
    <property type="match status" value="1"/>
</dbReference>
<reference evidence="10" key="2">
    <citation type="submission" date="2023-01" db="EMBL/GenBank/DDBJ databases">
        <authorList>
            <person name="Petersen C."/>
        </authorList>
    </citation>
    <scope>NUCLEOTIDE SEQUENCE</scope>
    <source>
        <strain evidence="10">IBT 17514</strain>
    </source>
</reference>
<dbReference type="GO" id="GO:0005506">
    <property type="term" value="F:iron ion binding"/>
    <property type="evidence" value="ECO:0007669"/>
    <property type="project" value="InterPro"/>
</dbReference>
<keyword evidence="4 8" id="KW-0479">Metal-binding</keyword>
<protein>
    <submittedName>
        <fullName evidence="10">Cytochrome monooxygenase lcsI</fullName>
    </submittedName>
</protein>
<name>A0AAD6HAS3_9EURO</name>
<evidence type="ECO:0000256" key="7">
    <source>
        <dbReference type="ARBA" id="ARBA00023033"/>
    </source>
</evidence>